<dbReference type="Proteomes" id="UP000184694">
    <property type="component" value="Unassembled WGS sequence"/>
</dbReference>
<dbReference type="GO" id="GO:0061710">
    <property type="term" value="F:L-threonylcarbamoyladenylate synthase"/>
    <property type="evidence" value="ECO:0007669"/>
    <property type="project" value="UniProtKB-EC"/>
</dbReference>
<evidence type="ECO:0000256" key="10">
    <source>
        <dbReference type="ARBA" id="ARBA00029774"/>
    </source>
</evidence>
<evidence type="ECO:0000256" key="9">
    <source>
        <dbReference type="ARBA" id="ARBA00022840"/>
    </source>
</evidence>
<keyword evidence="9" id="KW-0067">ATP-binding</keyword>
<dbReference type="SUPFAM" id="SSF55821">
    <property type="entry name" value="YrdC/RibB"/>
    <property type="match status" value="1"/>
</dbReference>
<evidence type="ECO:0000256" key="1">
    <source>
        <dbReference type="ARBA" id="ARBA00004496"/>
    </source>
</evidence>
<dbReference type="InterPro" id="IPR006070">
    <property type="entry name" value="Sua5-like_dom"/>
</dbReference>
<reference evidence="14" key="1">
    <citation type="submission" date="2016-11" db="EMBL/GenBank/DDBJ databases">
        <authorList>
            <person name="Varghese N."/>
            <person name="Submissions S."/>
        </authorList>
    </citation>
    <scope>NUCLEOTIDE SEQUENCE [LARGE SCALE GENOMIC DNA]</scope>
    <source>
        <strain evidence="14">DSM 17456</strain>
    </source>
</reference>
<protein>
    <recommendedName>
        <fullName evidence="10">L-threonylcarbamoyladenylate synthase</fullName>
        <ecNumber evidence="3">2.7.7.87</ecNumber>
    </recommendedName>
    <alternativeName>
        <fullName evidence="10">L-threonylcarbamoyladenylate synthase</fullName>
    </alternativeName>
</protein>
<evidence type="ECO:0000313" key="14">
    <source>
        <dbReference type="Proteomes" id="UP000184694"/>
    </source>
</evidence>
<dbReference type="AlphaFoldDB" id="A0A1N6DEB8"/>
<dbReference type="EC" id="2.7.7.87" evidence="3"/>
<dbReference type="GO" id="GO:0000049">
    <property type="term" value="F:tRNA binding"/>
    <property type="evidence" value="ECO:0007669"/>
    <property type="project" value="TreeGrafter"/>
</dbReference>
<keyword evidence="7" id="KW-0548">Nucleotidyltransferase</keyword>
<dbReference type="PANTHER" id="PTHR17490:SF16">
    <property type="entry name" value="THREONYLCARBAMOYL-AMP SYNTHASE"/>
    <property type="match status" value="1"/>
</dbReference>
<dbReference type="PANTHER" id="PTHR17490">
    <property type="entry name" value="SUA5"/>
    <property type="match status" value="1"/>
</dbReference>
<dbReference type="Gene3D" id="3.90.870.10">
    <property type="entry name" value="DHBP synthase"/>
    <property type="match status" value="1"/>
</dbReference>
<evidence type="ECO:0000256" key="3">
    <source>
        <dbReference type="ARBA" id="ARBA00012584"/>
    </source>
</evidence>
<dbReference type="PROSITE" id="PS51163">
    <property type="entry name" value="YRDC"/>
    <property type="match status" value="1"/>
</dbReference>
<keyword evidence="8" id="KW-0547">Nucleotide-binding</keyword>
<dbReference type="OrthoDB" id="9814580at2"/>
<dbReference type="EMBL" id="FSRG01000003">
    <property type="protein sequence ID" value="SIN69125.1"/>
    <property type="molecule type" value="Genomic_DNA"/>
</dbReference>
<feature type="domain" description="YrdC-like" evidence="12">
    <location>
        <begin position="5"/>
        <end position="193"/>
    </location>
</feature>
<evidence type="ECO:0000256" key="7">
    <source>
        <dbReference type="ARBA" id="ARBA00022695"/>
    </source>
</evidence>
<evidence type="ECO:0000313" key="13">
    <source>
        <dbReference type="EMBL" id="SIN69125.1"/>
    </source>
</evidence>
<comment type="catalytic activity">
    <reaction evidence="11">
        <text>L-threonine + hydrogencarbonate + ATP = L-threonylcarbamoyladenylate + diphosphate + H2O</text>
        <dbReference type="Rhea" id="RHEA:36407"/>
        <dbReference type="ChEBI" id="CHEBI:15377"/>
        <dbReference type="ChEBI" id="CHEBI:17544"/>
        <dbReference type="ChEBI" id="CHEBI:30616"/>
        <dbReference type="ChEBI" id="CHEBI:33019"/>
        <dbReference type="ChEBI" id="CHEBI:57926"/>
        <dbReference type="ChEBI" id="CHEBI:73682"/>
        <dbReference type="EC" id="2.7.7.87"/>
    </reaction>
</comment>
<keyword evidence="5" id="KW-0808">Transferase</keyword>
<evidence type="ECO:0000256" key="11">
    <source>
        <dbReference type="ARBA" id="ARBA00048366"/>
    </source>
</evidence>
<gene>
    <name evidence="13" type="ORF">SAMN02745161_0060</name>
</gene>
<dbReference type="RefSeq" id="WP_074214973.1">
    <property type="nucleotide sequence ID" value="NZ_FSRG01000003.1"/>
</dbReference>
<proteinExistence type="inferred from homology"/>
<dbReference type="GO" id="GO:0003725">
    <property type="term" value="F:double-stranded RNA binding"/>
    <property type="evidence" value="ECO:0007669"/>
    <property type="project" value="InterPro"/>
</dbReference>
<comment type="similarity">
    <text evidence="2">Belongs to the SUA5 family.</text>
</comment>
<dbReference type="GO" id="GO:0005737">
    <property type="term" value="C:cytoplasm"/>
    <property type="evidence" value="ECO:0007669"/>
    <property type="project" value="UniProtKB-SubCell"/>
</dbReference>
<evidence type="ECO:0000259" key="12">
    <source>
        <dbReference type="PROSITE" id="PS51163"/>
    </source>
</evidence>
<sequence length="212" mass="21857">MIVSTLSISEAVTALKQGEVICYPTETFYAVGCNALDPLAVEAVYKAKKRSGSMPLPVLIGSIDQLRLVTDVSSDIVHALANRFWPGSLSILVTASDRISPVLTGETGRVAVRVTPHPVAQKLCIEAGVPLVSTSANMSGRPAVTAASALDPELTENVAGVVDLEPAPAGGLASTLVEIVGPRAVRIVRNGAVSEIELRTSGLAVVPRVAGA</sequence>
<keyword evidence="4" id="KW-0963">Cytoplasm</keyword>
<evidence type="ECO:0000256" key="6">
    <source>
        <dbReference type="ARBA" id="ARBA00022694"/>
    </source>
</evidence>
<dbReference type="STRING" id="1121457.SAMN02745161_0060"/>
<accession>A0A1N6DEB8</accession>
<keyword evidence="6" id="KW-0819">tRNA processing</keyword>
<evidence type="ECO:0000256" key="5">
    <source>
        <dbReference type="ARBA" id="ARBA00022679"/>
    </source>
</evidence>
<evidence type="ECO:0000256" key="8">
    <source>
        <dbReference type="ARBA" id="ARBA00022741"/>
    </source>
</evidence>
<dbReference type="InterPro" id="IPR017945">
    <property type="entry name" value="DHBP_synth_RibB-like_a/b_dom"/>
</dbReference>
<evidence type="ECO:0000256" key="2">
    <source>
        <dbReference type="ARBA" id="ARBA00007663"/>
    </source>
</evidence>
<organism evidence="13 14">
    <name type="scientific">Halodesulfovibrio marinisediminis DSM 17456</name>
    <dbReference type="NCBI Taxonomy" id="1121457"/>
    <lineage>
        <taxon>Bacteria</taxon>
        <taxon>Pseudomonadati</taxon>
        <taxon>Thermodesulfobacteriota</taxon>
        <taxon>Desulfovibrionia</taxon>
        <taxon>Desulfovibrionales</taxon>
        <taxon>Desulfovibrionaceae</taxon>
        <taxon>Halodesulfovibrio</taxon>
    </lineage>
</organism>
<keyword evidence="14" id="KW-1185">Reference proteome</keyword>
<evidence type="ECO:0000256" key="4">
    <source>
        <dbReference type="ARBA" id="ARBA00022490"/>
    </source>
</evidence>
<name>A0A1N6DEB8_9BACT</name>
<dbReference type="GO" id="GO:0005524">
    <property type="term" value="F:ATP binding"/>
    <property type="evidence" value="ECO:0007669"/>
    <property type="project" value="UniProtKB-KW"/>
</dbReference>
<dbReference type="GO" id="GO:0006450">
    <property type="term" value="P:regulation of translational fidelity"/>
    <property type="evidence" value="ECO:0007669"/>
    <property type="project" value="TreeGrafter"/>
</dbReference>
<dbReference type="InterPro" id="IPR050156">
    <property type="entry name" value="TC-AMP_synthase_SUA5"/>
</dbReference>
<dbReference type="Pfam" id="PF01300">
    <property type="entry name" value="Sua5_yciO_yrdC"/>
    <property type="match status" value="1"/>
</dbReference>
<comment type="subcellular location">
    <subcellularLocation>
        <location evidence="1">Cytoplasm</location>
    </subcellularLocation>
</comment>
<dbReference type="NCBIfam" id="TIGR00057">
    <property type="entry name" value="L-threonylcarbamoyladenylate synthase"/>
    <property type="match status" value="1"/>
</dbReference>
<dbReference type="GO" id="GO:0008033">
    <property type="term" value="P:tRNA processing"/>
    <property type="evidence" value="ECO:0007669"/>
    <property type="project" value="UniProtKB-KW"/>
</dbReference>